<sequence>MCLLAYIPKNLGFPALAAGNFDETFAKLTSTCSSPGLTANLRLNAGSQNF</sequence>
<evidence type="ECO:0000313" key="1">
    <source>
        <dbReference type="EMBL" id="WPL18814.1"/>
    </source>
</evidence>
<proteinExistence type="predicted"/>
<dbReference type="Proteomes" id="UP001432180">
    <property type="component" value="Chromosome"/>
</dbReference>
<reference evidence="1 2" key="1">
    <citation type="journal article" date="2023" name="Microorganisms">
        <title>Thiorhodovibrio frisius and Trv. litoralis spp. nov., Two Novel Members from a Clade of Fastidious Purple Sulfur Bacteria That Exhibit Unique Red-Shifted Light-Harvesting Capabilities.</title>
        <authorList>
            <person name="Methner A."/>
            <person name="Kuzyk S.B."/>
            <person name="Petersen J."/>
            <person name="Bauer S."/>
            <person name="Brinkmann H."/>
            <person name="Sichau K."/>
            <person name="Wanner G."/>
            <person name="Wolf J."/>
            <person name="Neumann-Schaal M."/>
            <person name="Henke P."/>
            <person name="Tank M."/>
            <person name="Sproer C."/>
            <person name="Bunk B."/>
            <person name="Overmann J."/>
        </authorList>
    </citation>
    <scope>NUCLEOTIDE SEQUENCE [LARGE SCALE GENOMIC DNA]</scope>
    <source>
        <strain evidence="1 2">DSM 6702</strain>
    </source>
</reference>
<accession>A0ABZ0SDZ4</accession>
<evidence type="ECO:0000313" key="2">
    <source>
        <dbReference type="Proteomes" id="UP001432180"/>
    </source>
</evidence>
<name>A0ABZ0SDZ4_9GAMM</name>
<gene>
    <name evidence="1" type="ORF">Thiowin_03905</name>
</gene>
<protein>
    <submittedName>
        <fullName evidence="1">Uncharacterized protein</fullName>
    </submittedName>
</protein>
<organism evidence="1 2">
    <name type="scientific">Thiorhodovibrio winogradskyi</name>
    <dbReference type="NCBI Taxonomy" id="77007"/>
    <lineage>
        <taxon>Bacteria</taxon>
        <taxon>Pseudomonadati</taxon>
        <taxon>Pseudomonadota</taxon>
        <taxon>Gammaproteobacteria</taxon>
        <taxon>Chromatiales</taxon>
        <taxon>Chromatiaceae</taxon>
        <taxon>Thiorhodovibrio</taxon>
    </lineage>
</organism>
<keyword evidence="2" id="KW-1185">Reference proteome</keyword>
<dbReference type="EMBL" id="CP121472">
    <property type="protein sequence ID" value="WPL18814.1"/>
    <property type="molecule type" value="Genomic_DNA"/>
</dbReference>